<dbReference type="Proteomes" id="UP000028487">
    <property type="component" value="Unassembled WGS sequence"/>
</dbReference>
<evidence type="ECO:0000256" key="1">
    <source>
        <dbReference type="ARBA" id="ARBA00022630"/>
    </source>
</evidence>
<evidence type="ECO:0000313" key="5">
    <source>
        <dbReference type="Proteomes" id="UP000028487"/>
    </source>
</evidence>
<dbReference type="InterPro" id="IPR015213">
    <property type="entry name" value="Cholesterol_OX_subst-bd"/>
</dbReference>
<dbReference type="InterPro" id="IPR010031">
    <property type="entry name" value="FAD_lactone_oxidase-like"/>
</dbReference>
<dbReference type="InterPro" id="IPR016169">
    <property type="entry name" value="FAD-bd_PCMH_sub2"/>
</dbReference>
<dbReference type="Gene3D" id="3.30.43.10">
    <property type="entry name" value="Uridine Diphospho-n-acetylenolpyruvylglucosamine Reductase, domain 2"/>
    <property type="match status" value="1"/>
</dbReference>
<dbReference type="SUPFAM" id="SSF55103">
    <property type="entry name" value="FAD-linked oxidases, C-terminal domain"/>
    <property type="match status" value="1"/>
</dbReference>
<dbReference type="PANTHER" id="PTHR43762:SF1">
    <property type="entry name" value="D-ARABINONO-1,4-LACTONE OXIDASE"/>
    <property type="match status" value="1"/>
</dbReference>
<feature type="domain" description="FAD-binding PCMH-type" evidence="3">
    <location>
        <begin position="47"/>
        <end position="239"/>
    </location>
</feature>
<keyword evidence="1" id="KW-0285">Flavoprotein</keyword>
<evidence type="ECO:0000259" key="3">
    <source>
        <dbReference type="PROSITE" id="PS51387"/>
    </source>
</evidence>
<keyword evidence="2" id="KW-0274">FAD</keyword>
<dbReference type="Pfam" id="PF01565">
    <property type="entry name" value="FAD_binding_4"/>
    <property type="match status" value="1"/>
</dbReference>
<comment type="caution">
    <text evidence="4">The sequence shown here is derived from an EMBL/GenBank/DDBJ whole genome shotgun (WGS) entry which is preliminary data.</text>
</comment>
<dbReference type="GO" id="GO:0071949">
    <property type="term" value="F:FAD binding"/>
    <property type="evidence" value="ECO:0007669"/>
    <property type="project" value="InterPro"/>
</dbReference>
<dbReference type="InterPro" id="IPR006094">
    <property type="entry name" value="Oxid_FAD_bind_N"/>
</dbReference>
<dbReference type="InterPro" id="IPR036318">
    <property type="entry name" value="FAD-bd_PCMH-like_sf"/>
</dbReference>
<dbReference type="Gene3D" id="3.40.462.10">
    <property type="entry name" value="FAD-linked oxidases, C-terminal domain"/>
    <property type="match status" value="1"/>
</dbReference>
<dbReference type="InterPro" id="IPR016171">
    <property type="entry name" value="Vanillyl_alc_oxidase_C-sub2"/>
</dbReference>
<dbReference type="GO" id="GO:0016899">
    <property type="term" value="F:oxidoreductase activity, acting on the CH-OH group of donors, oxygen as acceptor"/>
    <property type="evidence" value="ECO:0007669"/>
    <property type="project" value="InterPro"/>
</dbReference>
<dbReference type="AlphaFoldDB" id="A0A077NN39"/>
<name>A0A077NN39_XENBV</name>
<protein>
    <recommendedName>
        <fullName evidence="3">FAD-binding PCMH-type domain-containing protein</fullName>
    </recommendedName>
</protein>
<dbReference type="PANTHER" id="PTHR43762">
    <property type="entry name" value="L-GULONOLACTONE OXIDASE"/>
    <property type="match status" value="1"/>
</dbReference>
<accession>A0A077NN39</accession>
<proteinExistence type="predicted"/>
<dbReference type="InterPro" id="IPR016170">
    <property type="entry name" value="Cytok_DH_C_sf"/>
</dbReference>
<dbReference type="Gene3D" id="1.10.45.10">
    <property type="entry name" value="Vanillyl-alcohol Oxidase, Chain A, domain 4"/>
    <property type="match status" value="1"/>
</dbReference>
<dbReference type="HOGENOM" id="CLU_456985_0_0_6"/>
<dbReference type="InterPro" id="IPR016166">
    <property type="entry name" value="FAD-bd_PCMH"/>
</dbReference>
<dbReference type="InterPro" id="IPR016167">
    <property type="entry name" value="FAD-bd_PCMH_sub1"/>
</dbReference>
<dbReference type="Gene3D" id="3.30.465.10">
    <property type="match status" value="1"/>
</dbReference>
<dbReference type="PROSITE" id="PS51387">
    <property type="entry name" value="FAD_PCMH"/>
    <property type="match status" value="1"/>
</dbReference>
<evidence type="ECO:0000256" key="2">
    <source>
        <dbReference type="ARBA" id="ARBA00022827"/>
    </source>
</evidence>
<dbReference type="RefSeq" id="WP_038222260.1">
    <property type="nucleotide sequence ID" value="NZ_CAWLWD010000073.1"/>
</dbReference>
<reference evidence="4" key="1">
    <citation type="submission" date="2013-07" db="EMBL/GenBank/DDBJ databases">
        <title>Sub-species coevolution in mutualistic symbiosis.</title>
        <authorList>
            <person name="Murfin K."/>
            <person name="Klassen J."/>
            <person name="Lee M."/>
            <person name="Forst S."/>
            <person name="Stock P."/>
            <person name="Goodrich-Blair H."/>
        </authorList>
    </citation>
    <scope>NUCLEOTIDE SEQUENCE [LARGE SCALE GENOMIC DNA]</scope>
    <source>
        <strain evidence="4">Feltiae Moldova</strain>
    </source>
</reference>
<dbReference type="Pfam" id="PF09129">
    <property type="entry name" value="Chol_subst-bind"/>
    <property type="match status" value="1"/>
</dbReference>
<dbReference type="InterPro" id="IPR016164">
    <property type="entry name" value="FAD-linked_Oxase-like_C"/>
</dbReference>
<dbReference type="SUPFAM" id="SSF56176">
    <property type="entry name" value="FAD-binding/transporter-associated domain-like"/>
    <property type="match status" value="1"/>
</dbReference>
<dbReference type="EMBL" id="CBSV010000256">
    <property type="protein sequence ID" value="CDH03532.1"/>
    <property type="molecule type" value="Genomic_DNA"/>
</dbReference>
<evidence type="ECO:0000313" key="4">
    <source>
        <dbReference type="EMBL" id="CDH03532.1"/>
    </source>
</evidence>
<gene>
    <name evidence="4" type="ORF">XBFM1_810046</name>
</gene>
<sequence length="563" mass="63703">MNSSNIMRKENILASECPHVKPEYNLISFPNGIKWENRHFKNWSGEIEQHNIPCSIPRSVEEILAVVNWAWKENYKLRPVGQSHNWSPLILPQKQRPESRVMLMDLSQYFTQVSIEHRSQFSIVTAQTGILMETLMAEMEKHGLGFTATPAPGDLTLGAVLAINGHGTAIKALNETCLPGYTYGSLSNTILALSAVIWDTESQQYIIKRFERHEPSCASLLTHLGCSMVLEVQLQAGQNQRLRCESFTHIPAAELFSPVQSKNTQRTLSHFLDKSGRAEVILFPFTNKPWLKVWSVAPEKPASSVEVTEPYNYPFSDNISSSLSQLVNEMLSGIPQLTPSIGALQYTLVNTTLPKNGKDIWGWSKNLLLYVKPTTLRVTANGYAVLTRRADIQRVLHEFYSEWQALMKEFQYKNQYPINGPLEVRVTGLDTPEDVMQEAAVVPSLSAIRPRLDQPHWDVAVWLDVLTFPGTPYAIEFCRKFEQWLFKEFDGSYALARVEWSKGWAYSPNAAWEDNDTLTKTIPASFNDGLPADNHWASSVAALQQYDPHHLFRSPLLEKLISG</sequence>
<organism evidence="4 5">
    <name type="scientific">Xenorhabdus bovienii str. feltiae Moldova</name>
    <dbReference type="NCBI Taxonomy" id="1398200"/>
    <lineage>
        <taxon>Bacteria</taxon>
        <taxon>Pseudomonadati</taxon>
        <taxon>Pseudomonadota</taxon>
        <taxon>Gammaproteobacteria</taxon>
        <taxon>Enterobacterales</taxon>
        <taxon>Morganellaceae</taxon>
        <taxon>Xenorhabdus</taxon>
    </lineage>
</organism>